<dbReference type="AlphaFoldDB" id="A0AAN9AJU6"/>
<evidence type="ECO:0000256" key="1">
    <source>
        <dbReference type="ARBA" id="ARBA00004123"/>
    </source>
</evidence>
<dbReference type="Proteomes" id="UP001374579">
    <property type="component" value="Unassembled WGS sequence"/>
</dbReference>
<keyword evidence="5 7" id="KW-0175">Coiled coil</keyword>
<dbReference type="SUPFAM" id="SSF55874">
    <property type="entry name" value="ATPase domain of HSP90 chaperone/DNA topoisomerase II/histidine kinase"/>
    <property type="match status" value="1"/>
</dbReference>
<dbReference type="GO" id="GO:0005634">
    <property type="term" value="C:nucleus"/>
    <property type="evidence" value="ECO:0007669"/>
    <property type="project" value="UniProtKB-SubCell"/>
</dbReference>
<evidence type="ECO:0000256" key="5">
    <source>
        <dbReference type="ARBA" id="ARBA00023054"/>
    </source>
</evidence>
<dbReference type="PANTHER" id="PTHR23337:SF3">
    <property type="entry name" value="MORC FAMILY CW-TYPE ZINC FINGER 2"/>
    <property type="match status" value="1"/>
</dbReference>
<dbReference type="InterPro" id="IPR056360">
    <property type="entry name" value="Chromo_MORC2_6th"/>
</dbReference>
<feature type="compositionally biased region" description="Low complexity" evidence="8">
    <location>
        <begin position="774"/>
        <end position="790"/>
    </location>
</feature>
<comment type="caution">
    <text evidence="10">The sequence shown here is derived from an EMBL/GenBank/DDBJ whole genome shotgun (WGS) entry which is preliminary data.</text>
</comment>
<feature type="compositionally biased region" description="Low complexity" evidence="8">
    <location>
        <begin position="938"/>
        <end position="960"/>
    </location>
</feature>
<feature type="compositionally biased region" description="Low complexity" evidence="8">
    <location>
        <begin position="645"/>
        <end position="660"/>
    </location>
</feature>
<evidence type="ECO:0000256" key="2">
    <source>
        <dbReference type="ARBA" id="ARBA00022723"/>
    </source>
</evidence>
<dbReference type="PROSITE" id="PS51050">
    <property type="entry name" value="ZF_CW"/>
    <property type="match status" value="1"/>
</dbReference>
<dbReference type="PANTHER" id="PTHR23337">
    <property type="entry name" value="ZINC FINGER CW-TYPE COILED-COIL DOMAIN PROTEIN 1"/>
    <property type="match status" value="1"/>
</dbReference>
<dbReference type="Pfam" id="PF17942">
    <property type="entry name" value="Morc6_S5"/>
    <property type="match status" value="2"/>
</dbReference>
<feature type="compositionally biased region" description="Basic and acidic residues" evidence="8">
    <location>
        <begin position="908"/>
        <end position="921"/>
    </location>
</feature>
<gene>
    <name evidence="10" type="ORF">V1264_022127</name>
</gene>
<evidence type="ECO:0000259" key="9">
    <source>
        <dbReference type="PROSITE" id="PS51050"/>
    </source>
</evidence>
<feature type="domain" description="CW-type" evidence="9">
    <location>
        <begin position="495"/>
        <end position="549"/>
    </location>
</feature>
<feature type="coiled-coil region" evidence="7">
    <location>
        <begin position="552"/>
        <end position="586"/>
    </location>
</feature>
<feature type="compositionally biased region" description="Pro residues" evidence="8">
    <location>
        <begin position="922"/>
        <end position="937"/>
    </location>
</feature>
<keyword evidence="11" id="KW-1185">Reference proteome</keyword>
<dbReference type="InterPro" id="IPR011124">
    <property type="entry name" value="Znf_CW"/>
</dbReference>
<dbReference type="Gene3D" id="3.30.565.10">
    <property type="entry name" value="Histidine kinase-like ATPase, C-terminal domain"/>
    <property type="match status" value="1"/>
</dbReference>
<feature type="compositionally biased region" description="Basic and acidic residues" evidence="8">
    <location>
        <begin position="795"/>
        <end position="805"/>
    </location>
</feature>
<evidence type="ECO:0000313" key="11">
    <source>
        <dbReference type="Proteomes" id="UP001374579"/>
    </source>
</evidence>
<evidence type="ECO:0000256" key="7">
    <source>
        <dbReference type="SAM" id="Coils"/>
    </source>
</evidence>
<feature type="compositionally biased region" description="Acidic residues" evidence="8">
    <location>
        <begin position="746"/>
        <end position="761"/>
    </location>
</feature>
<evidence type="ECO:0000256" key="3">
    <source>
        <dbReference type="ARBA" id="ARBA00022771"/>
    </source>
</evidence>
<feature type="compositionally biased region" description="Polar residues" evidence="8">
    <location>
        <begin position="722"/>
        <end position="732"/>
    </location>
</feature>
<evidence type="ECO:0000256" key="4">
    <source>
        <dbReference type="ARBA" id="ARBA00022833"/>
    </source>
</evidence>
<dbReference type="GO" id="GO:0008270">
    <property type="term" value="F:zinc ion binding"/>
    <property type="evidence" value="ECO:0007669"/>
    <property type="project" value="UniProtKB-KW"/>
</dbReference>
<proteinExistence type="predicted"/>
<keyword evidence="4" id="KW-0862">Zinc</keyword>
<dbReference type="EMBL" id="JBAMIC010004070">
    <property type="protein sequence ID" value="KAK7088182.1"/>
    <property type="molecule type" value="Genomic_DNA"/>
</dbReference>
<dbReference type="Gene3D" id="2.30.30.140">
    <property type="match status" value="1"/>
</dbReference>
<accession>A0AAN9AJU6</accession>
<comment type="subcellular location">
    <subcellularLocation>
        <location evidence="1">Nucleus</location>
    </subcellularLocation>
</comment>
<name>A0AAN9AJU6_9CAEN</name>
<feature type="region of interest" description="Disordered" evidence="8">
    <location>
        <begin position="908"/>
        <end position="961"/>
    </location>
</feature>
<dbReference type="InterPro" id="IPR036890">
    <property type="entry name" value="HATPase_C_sf"/>
</dbReference>
<protein>
    <recommendedName>
        <fullName evidence="9">CW-type domain-containing protein</fullName>
    </recommendedName>
</protein>
<dbReference type="Pfam" id="PF13589">
    <property type="entry name" value="HATPase_c_3"/>
    <property type="match status" value="1"/>
</dbReference>
<dbReference type="Pfam" id="PF23327">
    <property type="entry name" value="Chromo_MORC2_6th"/>
    <property type="match status" value="1"/>
</dbReference>
<evidence type="ECO:0000256" key="8">
    <source>
        <dbReference type="SAM" id="MobiDB-lite"/>
    </source>
</evidence>
<evidence type="ECO:0000313" key="10">
    <source>
        <dbReference type="EMBL" id="KAK7088182.1"/>
    </source>
</evidence>
<keyword evidence="2" id="KW-0479">Metal-binding</keyword>
<keyword evidence="6" id="KW-0539">Nucleus</keyword>
<evidence type="ECO:0000256" key="6">
    <source>
        <dbReference type="ARBA" id="ARBA00023242"/>
    </source>
</evidence>
<feature type="compositionally biased region" description="Basic and acidic residues" evidence="8">
    <location>
        <begin position="596"/>
        <end position="609"/>
    </location>
</feature>
<organism evidence="10 11">
    <name type="scientific">Littorina saxatilis</name>
    <dbReference type="NCBI Taxonomy" id="31220"/>
    <lineage>
        <taxon>Eukaryota</taxon>
        <taxon>Metazoa</taxon>
        <taxon>Spiralia</taxon>
        <taxon>Lophotrochozoa</taxon>
        <taxon>Mollusca</taxon>
        <taxon>Gastropoda</taxon>
        <taxon>Caenogastropoda</taxon>
        <taxon>Littorinimorpha</taxon>
        <taxon>Littorinoidea</taxon>
        <taxon>Littorinidae</taxon>
        <taxon>Littorina</taxon>
    </lineage>
</organism>
<feature type="region of interest" description="Disordered" evidence="8">
    <location>
        <begin position="591"/>
        <end position="827"/>
    </location>
</feature>
<feature type="coiled-coil region" evidence="7">
    <location>
        <begin position="290"/>
        <end position="350"/>
    </location>
</feature>
<reference evidence="10 11" key="1">
    <citation type="submission" date="2024-02" db="EMBL/GenBank/DDBJ databases">
        <title>Chromosome-scale genome assembly of the rough periwinkle Littorina saxatilis.</title>
        <authorList>
            <person name="De Jode A."/>
            <person name="Faria R."/>
            <person name="Formenti G."/>
            <person name="Sims Y."/>
            <person name="Smith T.P."/>
            <person name="Tracey A."/>
            <person name="Wood J.M.D."/>
            <person name="Zagrodzka Z.B."/>
            <person name="Johannesson K."/>
            <person name="Butlin R.K."/>
            <person name="Leder E.H."/>
        </authorList>
    </citation>
    <scope>NUCLEOTIDE SEQUENCE [LARGE SCALE GENOMIC DNA]</scope>
    <source>
        <strain evidence="10">Snail1</strain>
        <tissue evidence="10">Muscle</tissue>
    </source>
</reference>
<dbReference type="Gene3D" id="3.30.40.100">
    <property type="match status" value="1"/>
</dbReference>
<dbReference type="InterPro" id="IPR041006">
    <property type="entry name" value="Morc_S5"/>
</dbReference>
<sequence length="1081" mass="121222">MSYSTLSRAQLSFDYLHTNSTTHEFLFGALAELLDNARDASATKINIYTVADTSLRGGYAMFFLDDGEGMDPNETADIVTFGKSTKRCVDSNSIGMYGNGLKSGSMRLGNDLIMFTKKGLTMSCLFLSRTFHEEEGIDEVIVPLPSFEAGTRRPLTKGGRAQERQETEMELIYKYSPFRTEQHFFSQFDRIEGNSGTLVVVFNLKLLDDGNTELDVNSDKFDILLANPESDFDSDDGLMPERRSFRAYASILYMEPRMRIYIQGKKVHTKRLASCLYKPRLYKYSSNRFKTRTENEAKRAQEEALAADNKAREAESKAKNLEVKFGSTLNKEQRVDLRKAQTTAAEFRREADIKRQIAERKVRALKDPKTLNLIFGIQLENRSHDGVFVYNCSRLIKMYEKVGPQTEGGVYCSGVVGVVNVPYLVLEPTHNKQDFADAKEYRHLMKAMGEHMVQYWKDIGIAQQGITKFWENYGYISSRWKDPPSSDIKFVRKRAMQINKTLQCDLCLKWRTLPFLSSNVNKEFPDNWQCSMNPDQQHHRCTASEQKLNIQEGVLKKEVKSSEQKKKDLEDEILKKQEMLARMDKSRVVLSSKDALGLDRKKEEPKAREPSPPPATSSRRQAAGLKRQRSPSTSRSPSPSPPPTSRSRSAASKPPTPKAAPKVEVKSSPKPTPKPTVKPSPRAVSKPEPRHTPSAKTMPARTVRSAKEPSPPPASRKRSAPVNNSASKSNRPTPRGRAAQTKASSSEEEEDEEESEEEEEEVVKPIIPKRSRMTAAAAAAAEKAAAKTKAQQPTKVKEIRVEPPKPKAKPPPGVFMSSVDETEASQSGMEAMDVDMVSSAQNDTVQVNDADSNGEIGTRVEALINNKWHAGSVVRVNAAEAKWKVKFDSYPKDKYDKWYEKQSSDIKVIKDKDDAETDEKPPTPPPSAAATTKPPPAQETAEAPTSSTTTTTPTPSASTAQHHEEIANGYRTCLRYFLPPQWVMDKETISQMTLQELADFPLDDFFDHYERGLRRLVSNFQTEAAAQKQEAENSKTKLASVRKLIAKLLKSTNEEFDIDPEADGDQVDELLSMCVRQAVQS</sequence>
<dbReference type="Pfam" id="PF07496">
    <property type="entry name" value="zf-CW"/>
    <property type="match status" value="1"/>
</dbReference>
<keyword evidence="3" id="KW-0863">Zinc-finger</keyword>